<sequence length="260" mass="28732">MMADNVLKGLHVAVTRPVDQAESICEAIQHHGGDAISFPLLAISPLDDYHEFENVIADLEQADWAIFISTNAVDNSLPRILKKFGNVPENLKFAAIGHQTAKELSLYGVHQVLIPHTRFDSETLLALAEMHDVENKNIVIFRGVGGRDMLANTLKSRGANVTFAECYRRINPQTDAQFLNSEWQQGHLNAVIVTSSEAMRNLLDIAGESEWLRRVTLCVNHARIAEQPLQLGFKVLVTEAPGDDAMIKCLSQLALSQVAN</sequence>
<evidence type="ECO:0000259" key="10">
    <source>
        <dbReference type="Pfam" id="PF02602"/>
    </source>
</evidence>
<dbReference type="EMBL" id="CP002056">
    <property type="protein sequence ID" value="ADI28460.1"/>
    <property type="molecule type" value="Genomic_DNA"/>
</dbReference>
<comment type="catalytic activity">
    <reaction evidence="8 9">
        <text>hydroxymethylbilane = uroporphyrinogen III + H2O</text>
        <dbReference type="Rhea" id="RHEA:18965"/>
        <dbReference type="ChEBI" id="CHEBI:15377"/>
        <dbReference type="ChEBI" id="CHEBI:57308"/>
        <dbReference type="ChEBI" id="CHEBI:57845"/>
        <dbReference type="EC" id="4.2.1.75"/>
    </reaction>
</comment>
<dbReference type="KEGG" id="meh:M301_0072"/>
<gene>
    <name evidence="11" type="ordered locus">M301_0072</name>
</gene>
<dbReference type="EC" id="4.2.1.75" evidence="3 9"/>
<dbReference type="OrthoDB" id="9787650at2"/>
<evidence type="ECO:0000256" key="9">
    <source>
        <dbReference type="RuleBase" id="RU366031"/>
    </source>
</evidence>
<evidence type="ECO:0000256" key="6">
    <source>
        <dbReference type="ARBA" id="ARBA00037589"/>
    </source>
</evidence>
<reference evidence="12" key="1">
    <citation type="submission" date="2010-05" db="EMBL/GenBank/DDBJ databases">
        <title>Complete sequence of Methylotenera sp. 301.</title>
        <authorList>
            <person name="Lucas S."/>
            <person name="Copeland A."/>
            <person name="Lapidus A."/>
            <person name="Cheng J.-F."/>
            <person name="Bruce D."/>
            <person name="Goodwin L."/>
            <person name="Pitluck S."/>
            <person name="Clum A."/>
            <person name="Land M."/>
            <person name="Hauser L."/>
            <person name="Kyrpides N."/>
            <person name="Ivanova N."/>
            <person name="Chistoservova L."/>
            <person name="Kalyuzhnaya M."/>
            <person name="Woyke T."/>
        </authorList>
    </citation>
    <scope>NUCLEOTIDE SEQUENCE [LARGE SCALE GENOMIC DNA]</scope>
    <source>
        <strain evidence="12">301</strain>
    </source>
</reference>
<protein>
    <recommendedName>
        <fullName evidence="7 9">Uroporphyrinogen-III synthase</fullName>
        <ecNumber evidence="3 9">4.2.1.75</ecNumber>
    </recommendedName>
</protein>
<keyword evidence="4 9" id="KW-0456">Lyase</keyword>
<evidence type="ECO:0000313" key="11">
    <source>
        <dbReference type="EMBL" id="ADI28460.1"/>
    </source>
</evidence>
<comment type="pathway">
    <text evidence="1 9">Porphyrin-containing compound metabolism; protoporphyrin-IX biosynthesis; coproporphyrinogen-III from 5-aminolevulinate: step 3/4.</text>
</comment>
<dbReference type="InterPro" id="IPR036108">
    <property type="entry name" value="4pyrrol_syn_uPrphyn_synt_sf"/>
</dbReference>
<dbReference type="PANTHER" id="PTHR38042:SF1">
    <property type="entry name" value="UROPORPHYRINOGEN-III SYNTHASE, CHLOROPLASTIC"/>
    <property type="match status" value="1"/>
</dbReference>
<dbReference type="GO" id="GO:0006780">
    <property type="term" value="P:uroporphyrinogen III biosynthetic process"/>
    <property type="evidence" value="ECO:0007669"/>
    <property type="project" value="UniProtKB-UniRule"/>
</dbReference>
<dbReference type="RefSeq" id="WP_013146777.1">
    <property type="nucleotide sequence ID" value="NC_014207.1"/>
</dbReference>
<reference evidence="11 12" key="2">
    <citation type="journal article" date="2011" name="J. Bacteriol.">
        <title>Genomes of three methylotrophs from a single niche uncover genetic and metabolic divergence of Methylophilaceae.</title>
        <authorList>
            <person name="Lapidus A."/>
            <person name="Clum A."/>
            <person name="Labutti K."/>
            <person name="Kaluzhnaya M.G."/>
            <person name="Lim S."/>
            <person name="Beck D.A."/>
            <person name="Glavina Del Rio T."/>
            <person name="Nolan M."/>
            <person name="Mavromatis K."/>
            <person name="Huntemann M."/>
            <person name="Lucas S."/>
            <person name="Lidstrom M.E."/>
            <person name="Ivanova N."/>
            <person name="Chistoserdova L."/>
        </authorList>
    </citation>
    <scope>NUCLEOTIDE SEQUENCE [LARGE SCALE GENOMIC DNA]</scope>
    <source>
        <strain evidence="11 12">301</strain>
    </source>
</reference>
<evidence type="ECO:0000256" key="2">
    <source>
        <dbReference type="ARBA" id="ARBA00008133"/>
    </source>
</evidence>
<keyword evidence="5 9" id="KW-0627">Porphyrin biosynthesis</keyword>
<evidence type="ECO:0000256" key="3">
    <source>
        <dbReference type="ARBA" id="ARBA00013109"/>
    </source>
</evidence>
<dbReference type="SUPFAM" id="SSF69618">
    <property type="entry name" value="HemD-like"/>
    <property type="match status" value="1"/>
</dbReference>
<dbReference type="Proteomes" id="UP000000383">
    <property type="component" value="Chromosome"/>
</dbReference>
<dbReference type="AlphaFoldDB" id="D7DK75"/>
<dbReference type="UniPathway" id="UPA00251">
    <property type="reaction ID" value="UER00320"/>
</dbReference>
<organism evidence="11 12">
    <name type="scientific">Methylotenera versatilis (strain 301)</name>
    <dbReference type="NCBI Taxonomy" id="666681"/>
    <lineage>
        <taxon>Bacteria</taxon>
        <taxon>Pseudomonadati</taxon>
        <taxon>Pseudomonadota</taxon>
        <taxon>Betaproteobacteria</taxon>
        <taxon>Nitrosomonadales</taxon>
        <taxon>Methylophilaceae</taxon>
        <taxon>Methylotenera</taxon>
    </lineage>
</organism>
<name>D7DK75_METV0</name>
<dbReference type="STRING" id="666681.M301_0072"/>
<keyword evidence="12" id="KW-1185">Reference proteome</keyword>
<evidence type="ECO:0000256" key="1">
    <source>
        <dbReference type="ARBA" id="ARBA00004772"/>
    </source>
</evidence>
<proteinExistence type="inferred from homology"/>
<dbReference type="Gene3D" id="3.40.50.10090">
    <property type="match status" value="2"/>
</dbReference>
<comment type="similarity">
    <text evidence="2 9">Belongs to the uroporphyrinogen-III synthase family.</text>
</comment>
<dbReference type="HOGENOM" id="CLU_011276_9_4_4"/>
<dbReference type="Pfam" id="PF02602">
    <property type="entry name" value="HEM4"/>
    <property type="match status" value="1"/>
</dbReference>
<evidence type="ECO:0000313" key="12">
    <source>
        <dbReference type="Proteomes" id="UP000000383"/>
    </source>
</evidence>
<accession>D7DK75</accession>
<dbReference type="PANTHER" id="PTHR38042">
    <property type="entry name" value="UROPORPHYRINOGEN-III SYNTHASE, CHLOROPLASTIC"/>
    <property type="match status" value="1"/>
</dbReference>
<evidence type="ECO:0000256" key="8">
    <source>
        <dbReference type="ARBA" id="ARBA00048617"/>
    </source>
</evidence>
<evidence type="ECO:0000256" key="5">
    <source>
        <dbReference type="ARBA" id="ARBA00023244"/>
    </source>
</evidence>
<dbReference type="eggNOG" id="COG1587">
    <property type="taxonomic scope" value="Bacteria"/>
</dbReference>
<dbReference type="InterPro" id="IPR003754">
    <property type="entry name" value="4pyrrol_synth_uPrphyn_synth"/>
</dbReference>
<feature type="domain" description="Tetrapyrrole biosynthesis uroporphyrinogen III synthase" evidence="10">
    <location>
        <begin position="26"/>
        <end position="247"/>
    </location>
</feature>
<dbReference type="InterPro" id="IPR039793">
    <property type="entry name" value="UROS/Hem4"/>
</dbReference>
<evidence type="ECO:0000256" key="7">
    <source>
        <dbReference type="ARBA" id="ARBA00040167"/>
    </source>
</evidence>
<dbReference type="GO" id="GO:0004852">
    <property type="term" value="F:uroporphyrinogen-III synthase activity"/>
    <property type="evidence" value="ECO:0007669"/>
    <property type="project" value="UniProtKB-UniRule"/>
</dbReference>
<evidence type="ECO:0000256" key="4">
    <source>
        <dbReference type="ARBA" id="ARBA00023239"/>
    </source>
</evidence>
<dbReference type="CDD" id="cd06578">
    <property type="entry name" value="HemD"/>
    <property type="match status" value="1"/>
</dbReference>
<comment type="function">
    <text evidence="6 9">Catalyzes cyclization of the linear tetrapyrrole, hydroxymethylbilane, to the macrocyclic uroporphyrinogen III.</text>
</comment>
<dbReference type="GO" id="GO:0006782">
    <property type="term" value="P:protoporphyrinogen IX biosynthetic process"/>
    <property type="evidence" value="ECO:0007669"/>
    <property type="project" value="UniProtKB-UniRule"/>
</dbReference>